<organism evidence="1 2">
    <name type="scientific">Achromobacter insolitus</name>
    <dbReference type="NCBI Taxonomy" id="217204"/>
    <lineage>
        <taxon>Bacteria</taxon>
        <taxon>Pseudomonadati</taxon>
        <taxon>Pseudomonadota</taxon>
        <taxon>Betaproteobacteria</taxon>
        <taxon>Burkholderiales</taxon>
        <taxon>Alcaligenaceae</taxon>
        <taxon>Achromobacter</taxon>
    </lineage>
</organism>
<dbReference type="AlphaFoldDB" id="A0A6S7F4U7"/>
<dbReference type="Proteomes" id="UP000494183">
    <property type="component" value="Unassembled WGS sequence"/>
</dbReference>
<proteinExistence type="predicted"/>
<accession>A0A6S7F4U7</accession>
<name>A0A6S7F4U7_9BURK</name>
<gene>
    <name evidence="1" type="ORF">LMG6000_04207</name>
</gene>
<protein>
    <submittedName>
        <fullName evidence="1">Uncharacterized protein</fullName>
    </submittedName>
</protein>
<keyword evidence="2" id="KW-1185">Reference proteome</keyword>
<evidence type="ECO:0000313" key="1">
    <source>
        <dbReference type="EMBL" id="CAB3935203.1"/>
    </source>
</evidence>
<sequence>MHPPPCAAFRHPPGFSPDEEGSGLFFKETFMGWTFVRQTRDQLIRELIAPQASERACCEVIDHTLDGDVLWTVVRVTARQAGVMGLAAGESVCYIGCHLLESSGGDWGYKSLDESVHPYYYSCPLRYLDMAPVQSSEWRERVHRFHAGRAV</sequence>
<dbReference type="EMBL" id="CADILH010000007">
    <property type="protein sequence ID" value="CAB3935203.1"/>
    <property type="molecule type" value="Genomic_DNA"/>
</dbReference>
<reference evidence="1 2" key="1">
    <citation type="submission" date="2020-04" db="EMBL/GenBank/DDBJ databases">
        <authorList>
            <person name="De Canck E."/>
        </authorList>
    </citation>
    <scope>NUCLEOTIDE SEQUENCE [LARGE SCALE GENOMIC DNA]</scope>
    <source>
        <strain evidence="1 2">LMG 6000</strain>
    </source>
</reference>
<evidence type="ECO:0000313" key="2">
    <source>
        <dbReference type="Proteomes" id="UP000494183"/>
    </source>
</evidence>